<dbReference type="AlphaFoldDB" id="A0A2Z6NRR0"/>
<reference evidence="2" key="1">
    <citation type="journal article" date="2017" name="Front. Plant Sci.">
        <title>Climate Clever Clovers: New Paradigm to Reduce the Environmental Footprint of Ruminants by Breeding Low Methanogenic Forages Utilizing Haplotype Variation.</title>
        <authorList>
            <person name="Kaur P."/>
            <person name="Appels R."/>
            <person name="Bayer P.E."/>
            <person name="Keeble-Gagnere G."/>
            <person name="Wang J."/>
            <person name="Hirakawa H."/>
            <person name="Shirasawa K."/>
            <person name="Vercoe P."/>
            <person name="Stefanova K."/>
            <person name="Durmic Z."/>
            <person name="Nichols P."/>
            <person name="Revell C."/>
            <person name="Isobe S.N."/>
            <person name="Edwards D."/>
            <person name="Erskine W."/>
        </authorList>
    </citation>
    <scope>NUCLEOTIDE SEQUENCE [LARGE SCALE GENOMIC DNA]</scope>
    <source>
        <strain evidence="2">cv. Daliak</strain>
    </source>
</reference>
<sequence length="81" mass="9593">MEMDAALVPRLDGRIDGEAVRWWFSWRKTNQNVKFYSFEKALLVQFKLEFGVYLQVIGEEEVVEKEPNNNCEYESLTSKNQ</sequence>
<accession>A0A2Z6NRR0</accession>
<gene>
    <name evidence="1" type="ORF">TSUD_290060</name>
</gene>
<keyword evidence="2" id="KW-1185">Reference proteome</keyword>
<organism evidence="1 2">
    <name type="scientific">Trifolium subterraneum</name>
    <name type="common">Subterranean clover</name>
    <dbReference type="NCBI Taxonomy" id="3900"/>
    <lineage>
        <taxon>Eukaryota</taxon>
        <taxon>Viridiplantae</taxon>
        <taxon>Streptophyta</taxon>
        <taxon>Embryophyta</taxon>
        <taxon>Tracheophyta</taxon>
        <taxon>Spermatophyta</taxon>
        <taxon>Magnoliopsida</taxon>
        <taxon>eudicotyledons</taxon>
        <taxon>Gunneridae</taxon>
        <taxon>Pentapetalae</taxon>
        <taxon>rosids</taxon>
        <taxon>fabids</taxon>
        <taxon>Fabales</taxon>
        <taxon>Fabaceae</taxon>
        <taxon>Papilionoideae</taxon>
        <taxon>50 kb inversion clade</taxon>
        <taxon>NPAAA clade</taxon>
        <taxon>Hologalegina</taxon>
        <taxon>IRL clade</taxon>
        <taxon>Trifolieae</taxon>
        <taxon>Trifolium</taxon>
    </lineage>
</organism>
<dbReference type="EMBL" id="DF973762">
    <property type="protein sequence ID" value="GAU39440.1"/>
    <property type="molecule type" value="Genomic_DNA"/>
</dbReference>
<dbReference type="Proteomes" id="UP000242715">
    <property type="component" value="Unassembled WGS sequence"/>
</dbReference>
<evidence type="ECO:0000313" key="2">
    <source>
        <dbReference type="Proteomes" id="UP000242715"/>
    </source>
</evidence>
<protein>
    <submittedName>
        <fullName evidence="1">Uncharacterized protein</fullName>
    </submittedName>
</protein>
<evidence type="ECO:0000313" key="1">
    <source>
        <dbReference type="EMBL" id="GAU39440.1"/>
    </source>
</evidence>
<name>A0A2Z6NRR0_TRISU</name>
<proteinExistence type="predicted"/>